<evidence type="ECO:0000256" key="6">
    <source>
        <dbReference type="ARBA" id="ARBA00023316"/>
    </source>
</evidence>
<comment type="similarity">
    <text evidence="7">Belongs to the transglycosylase MltG family.</text>
</comment>
<comment type="function">
    <text evidence="7">Functions as a peptidoglycan terminase that cleaves nascent peptidoglycan strands endolytically to terminate their elongation.</text>
</comment>
<dbReference type="PANTHER" id="PTHR30518">
    <property type="entry name" value="ENDOLYTIC MUREIN TRANSGLYCOSYLASE"/>
    <property type="match status" value="1"/>
</dbReference>
<dbReference type="EC" id="4.2.2.29" evidence="7"/>
<feature type="site" description="Important for catalytic activity" evidence="7">
    <location>
        <position position="239"/>
    </location>
</feature>
<dbReference type="Proteomes" id="UP000032483">
    <property type="component" value="Unassembled WGS sequence"/>
</dbReference>
<comment type="caution">
    <text evidence="8">The sequence shown here is derived from an EMBL/GenBank/DDBJ whole genome shotgun (WGS) entry which is preliminary data.</text>
</comment>
<evidence type="ECO:0000256" key="5">
    <source>
        <dbReference type="ARBA" id="ARBA00023239"/>
    </source>
</evidence>
<keyword evidence="1 7" id="KW-1003">Cell membrane</keyword>
<dbReference type="InterPro" id="IPR003770">
    <property type="entry name" value="MLTG-like"/>
</dbReference>
<comment type="catalytic activity">
    <reaction evidence="7">
        <text>a peptidoglycan chain = a peptidoglycan chain with N-acetyl-1,6-anhydromuramyl-[peptide] at the reducing end + a peptidoglycan chain with N-acetylglucosamine at the non-reducing end.</text>
        <dbReference type="EC" id="4.2.2.29"/>
    </reaction>
</comment>
<name>A0A0D8J3P2_9FIRM</name>
<proteinExistence type="inferred from homology"/>
<reference evidence="8" key="1">
    <citation type="submission" date="2015-02" db="EMBL/GenBank/DDBJ databases">
        <title>A novel member of the family Ruminococcaceae isolated from human feces.</title>
        <authorList>
            <person name="Shkoporov A.N."/>
            <person name="Chaplin A.V."/>
            <person name="Motuzova O.V."/>
            <person name="Kafarskaia L.I."/>
            <person name="Khokhlova E.V."/>
            <person name="Efimov B.A."/>
        </authorList>
    </citation>
    <scope>NUCLEOTIDE SEQUENCE [LARGE SCALE GENOMIC DNA]</scope>
    <source>
        <strain evidence="8">585-1</strain>
    </source>
</reference>
<protein>
    <recommendedName>
        <fullName evidence="7">Endolytic murein transglycosylase</fullName>
        <ecNumber evidence="7">4.2.2.29</ecNumber>
    </recommendedName>
    <alternativeName>
        <fullName evidence="7">Peptidoglycan lytic transglycosylase</fullName>
    </alternativeName>
    <alternativeName>
        <fullName evidence="7">Peptidoglycan polymerization terminase</fullName>
    </alternativeName>
</protein>
<dbReference type="PANTHER" id="PTHR30518:SF2">
    <property type="entry name" value="ENDOLYTIC MUREIN TRANSGLYCOSYLASE"/>
    <property type="match status" value="1"/>
</dbReference>
<organism evidence="8 9">
    <name type="scientific">Ruthenibacterium lactatiformans</name>
    <dbReference type="NCBI Taxonomy" id="1550024"/>
    <lineage>
        <taxon>Bacteria</taxon>
        <taxon>Bacillati</taxon>
        <taxon>Bacillota</taxon>
        <taxon>Clostridia</taxon>
        <taxon>Eubacteriales</taxon>
        <taxon>Oscillospiraceae</taxon>
        <taxon>Ruthenibacterium</taxon>
    </lineage>
</organism>
<gene>
    <name evidence="7" type="primary">mltG</name>
    <name evidence="8" type="ORF">TQ39_00965</name>
</gene>
<keyword evidence="9" id="KW-1185">Reference proteome</keyword>
<evidence type="ECO:0000256" key="3">
    <source>
        <dbReference type="ARBA" id="ARBA00022989"/>
    </source>
</evidence>
<evidence type="ECO:0000256" key="4">
    <source>
        <dbReference type="ARBA" id="ARBA00023136"/>
    </source>
</evidence>
<dbReference type="NCBIfam" id="TIGR00247">
    <property type="entry name" value="endolytic transglycosylase MltG"/>
    <property type="match status" value="1"/>
</dbReference>
<dbReference type="PATRIC" id="fig|1550024.3.peg.215"/>
<evidence type="ECO:0000256" key="1">
    <source>
        <dbReference type="ARBA" id="ARBA00022475"/>
    </source>
</evidence>
<accession>A0A0D8J3P2</accession>
<dbReference type="Pfam" id="PF02618">
    <property type="entry name" value="YceG"/>
    <property type="match status" value="1"/>
</dbReference>
<keyword evidence="5 7" id="KW-0456">Lyase</keyword>
<dbReference type="EMBL" id="JXXK01000001">
    <property type="protein sequence ID" value="KJF41585.1"/>
    <property type="molecule type" value="Genomic_DNA"/>
</dbReference>
<dbReference type="GO" id="GO:0071555">
    <property type="term" value="P:cell wall organization"/>
    <property type="evidence" value="ECO:0007669"/>
    <property type="project" value="UniProtKB-KW"/>
</dbReference>
<sequence>MPARRRKKRKKHGCLIVMLVFLMLAALAAAAGWFWLSGEVSGSRGAAVTQSVTIEKGSGPLAIGQKLQDAGIIRSAQVFRFYVRGKDGAADTLQYGTFELSSDMSYDEIIAALQVATDDRETVRVTFPEGKTVIQYAQIMEQAGLCSAQEFLDVANNGDFSQFGFWAKREEKPNQFMKAEGYLFPDTYEFFVGDTVYNMVAKIYGEFDNKITAEMYARMDELDMTLTEVVTLASLVQEEAGNEYSKMVSAVFHNRLASGMTLGSNVAWDKEKADDNNYIYDSMAGPYGYGSWDAIPAELREAYDTYTHTGLPAGPVSNPGLLSIEAALWPEENCDYLYFQTDTLGNYHFAKTNAEHEAITADLESQGIRP</sequence>
<evidence type="ECO:0000256" key="2">
    <source>
        <dbReference type="ARBA" id="ARBA00022692"/>
    </source>
</evidence>
<evidence type="ECO:0000256" key="7">
    <source>
        <dbReference type="HAMAP-Rule" id="MF_02065"/>
    </source>
</evidence>
<evidence type="ECO:0000313" key="8">
    <source>
        <dbReference type="EMBL" id="KJF41585.1"/>
    </source>
</evidence>
<keyword evidence="3 7" id="KW-1133">Transmembrane helix</keyword>
<evidence type="ECO:0000313" key="9">
    <source>
        <dbReference type="Proteomes" id="UP000032483"/>
    </source>
</evidence>
<dbReference type="GO" id="GO:0009252">
    <property type="term" value="P:peptidoglycan biosynthetic process"/>
    <property type="evidence" value="ECO:0007669"/>
    <property type="project" value="UniProtKB-UniRule"/>
</dbReference>
<keyword evidence="4 7" id="KW-0472">Membrane</keyword>
<keyword evidence="6 7" id="KW-0961">Cell wall biogenesis/degradation</keyword>
<dbReference type="GO" id="GO:0008932">
    <property type="term" value="F:lytic endotransglycosylase activity"/>
    <property type="evidence" value="ECO:0007669"/>
    <property type="project" value="UniProtKB-UniRule"/>
</dbReference>
<keyword evidence="2 7" id="KW-0812">Transmembrane</keyword>
<dbReference type="GO" id="GO:0005886">
    <property type="term" value="C:plasma membrane"/>
    <property type="evidence" value="ECO:0007669"/>
    <property type="project" value="UniProtKB-UniRule"/>
</dbReference>
<dbReference type="HAMAP" id="MF_02065">
    <property type="entry name" value="MltG"/>
    <property type="match status" value="1"/>
</dbReference>
<dbReference type="AlphaFoldDB" id="A0A0D8J3P2"/>
<dbReference type="Gene3D" id="3.30.1490.480">
    <property type="entry name" value="Endolytic murein transglycosylase"/>
    <property type="match status" value="1"/>
</dbReference>